<evidence type="ECO:0008006" key="4">
    <source>
        <dbReference type="Google" id="ProtNLM"/>
    </source>
</evidence>
<evidence type="ECO:0000313" key="3">
    <source>
        <dbReference type="Proteomes" id="UP000075799"/>
    </source>
</evidence>
<evidence type="ECO:0000313" key="2">
    <source>
        <dbReference type="EMBL" id="KYG62901.1"/>
    </source>
</evidence>
<sequence>MKFNALRYLILPWFVLFCSIIAALVLDGTVIRFLPFVYEYYLALIGAGAAICLYFNFRTLTKAGIWIAHSLPTYLRTNPWWWFARAAVAIAFAYIIYGMGKADWAPVVWQAAVIPVVSMICLFFAIRSLMGPVLVWCSRVAFSRISAFILSWPIFLLVPIVALFLGRTISTAYRESRPDFAFSQRTLIPSEESDQASSSEEATSAHAIQASSPIAIELKNAVESGESCNDKNKLVQRTLTAQGDADSVYWAIKAVGCTEMKSVVGLPKLADIMLKHPNSVVRAAAISQMMKFGAANVKQIGYLLVKRITDKEPLPVIEASSLVMLKLGEEERAWVSKRLTNLLDTPKTSALASKILVSELKKEDVVNNFVATNLSVESSEKDLAISMVCSLPEKARHFNEEQINVIVASIKTGEADDPAVKALECLGPVGLTALQKEIFAPQQTDKSLAARAFAEVEWKDSKSVLETASSCVHDKENGVREWCSQALGQSGAPAIPNILKLLKSDDETMKAVATRALSFVDDPAAKDKLMEERSKNSGWMANKKNLEWARAIDHALVNMEVSQH</sequence>
<dbReference type="EMBL" id="LUKD01000008">
    <property type="protein sequence ID" value="KYG62901.1"/>
    <property type="molecule type" value="Genomic_DNA"/>
</dbReference>
<reference evidence="2 3" key="1">
    <citation type="submission" date="2016-03" db="EMBL/GenBank/DDBJ databases">
        <authorList>
            <person name="Ploux O."/>
        </authorList>
    </citation>
    <scope>NUCLEOTIDE SEQUENCE [LARGE SCALE GENOMIC DNA]</scope>
    <source>
        <strain evidence="2 3">EC13</strain>
    </source>
</reference>
<gene>
    <name evidence="2" type="ORF">AZI87_16675</name>
</gene>
<dbReference type="RefSeq" id="WP_063209359.1">
    <property type="nucleotide sequence ID" value="NZ_LUKD01000008.1"/>
</dbReference>
<dbReference type="OrthoDB" id="9816828at2"/>
<feature type="transmembrane region" description="Helical" evidence="1">
    <location>
        <begin position="6"/>
        <end position="26"/>
    </location>
</feature>
<feature type="transmembrane region" description="Helical" evidence="1">
    <location>
        <begin position="38"/>
        <end position="57"/>
    </location>
</feature>
<keyword evidence="1" id="KW-0812">Transmembrane</keyword>
<accession>A0A162FZX6</accession>
<evidence type="ECO:0000256" key="1">
    <source>
        <dbReference type="SAM" id="Phobius"/>
    </source>
</evidence>
<feature type="transmembrane region" description="Helical" evidence="1">
    <location>
        <begin position="145"/>
        <end position="165"/>
    </location>
</feature>
<dbReference type="Gene3D" id="1.25.10.10">
    <property type="entry name" value="Leucine-rich Repeat Variant"/>
    <property type="match status" value="1"/>
</dbReference>
<protein>
    <recommendedName>
        <fullName evidence="4">HEAT repeat domain-containing protein</fullName>
    </recommendedName>
</protein>
<feature type="transmembrane region" description="Helical" evidence="1">
    <location>
        <begin position="104"/>
        <end position="125"/>
    </location>
</feature>
<name>A0A162FZX6_BDEBC</name>
<dbReference type="InterPro" id="IPR011989">
    <property type="entry name" value="ARM-like"/>
</dbReference>
<organism evidence="2 3">
    <name type="scientific">Bdellovibrio bacteriovorus</name>
    <dbReference type="NCBI Taxonomy" id="959"/>
    <lineage>
        <taxon>Bacteria</taxon>
        <taxon>Pseudomonadati</taxon>
        <taxon>Bdellovibrionota</taxon>
        <taxon>Bdellovibrionia</taxon>
        <taxon>Bdellovibrionales</taxon>
        <taxon>Pseudobdellovibrionaceae</taxon>
        <taxon>Bdellovibrio</taxon>
    </lineage>
</organism>
<keyword evidence="1" id="KW-0472">Membrane</keyword>
<proteinExistence type="predicted"/>
<comment type="caution">
    <text evidence="2">The sequence shown here is derived from an EMBL/GenBank/DDBJ whole genome shotgun (WGS) entry which is preliminary data.</text>
</comment>
<feature type="transmembrane region" description="Helical" evidence="1">
    <location>
        <begin position="80"/>
        <end position="97"/>
    </location>
</feature>
<dbReference type="AlphaFoldDB" id="A0A162FZX6"/>
<dbReference type="InterPro" id="IPR016024">
    <property type="entry name" value="ARM-type_fold"/>
</dbReference>
<keyword evidence="1" id="KW-1133">Transmembrane helix</keyword>
<dbReference type="Pfam" id="PF13646">
    <property type="entry name" value="HEAT_2"/>
    <property type="match status" value="1"/>
</dbReference>
<dbReference type="Proteomes" id="UP000075799">
    <property type="component" value="Unassembled WGS sequence"/>
</dbReference>
<dbReference type="SUPFAM" id="SSF48371">
    <property type="entry name" value="ARM repeat"/>
    <property type="match status" value="2"/>
</dbReference>